<dbReference type="Gene3D" id="2.60.40.10">
    <property type="entry name" value="Immunoglobulins"/>
    <property type="match status" value="2"/>
</dbReference>
<evidence type="ECO:0000313" key="3">
    <source>
        <dbReference type="EMBL" id="GAA5481262.1"/>
    </source>
</evidence>
<organism evidence="3 4">
    <name type="scientific">Haloferula sargassicola</name>
    <dbReference type="NCBI Taxonomy" id="490096"/>
    <lineage>
        <taxon>Bacteria</taxon>
        <taxon>Pseudomonadati</taxon>
        <taxon>Verrucomicrobiota</taxon>
        <taxon>Verrucomicrobiia</taxon>
        <taxon>Verrucomicrobiales</taxon>
        <taxon>Verrucomicrobiaceae</taxon>
        <taxon>Haloferula</taxon>
    </lineage>
</organism>
<dbReference type="InterPro" id="IPR011635">
    <property type="entry name" value="CARDB"/>
</dbReference>
<evidence type="ECO:0000259" key="2">
    <source>
        <dbReference type="Pfam" id="PF07705"/>
    </source>
</evidence>
<dbReference type="RefSeq" id="WP_353565418.1">
    <property type="nucleotide sequence ID" value="NZ_BAABRI010000002.1"/>
</dbReference>
<protein>
    <recommendedName>
        <fullName evidence="2">CARDB domain-containing protein</fullName>
    </recommendedName>
</protein>
<gene>
    <name evidence="3" type="ORF">Hsar01_00469</name>
</gene>
<comment type="caution">
    <text evidence="3">The sequence shown here is derived from an EMBL/GenBank/DDBJ whole genome shotgun (WGS) entry which is preliminary data.</text>
</comment>
<proteinExistence type="predicted"/>
<reference evidence="3 4" key="1">
    <citation type="submission" date="2024-02" db="EMBL/GenBank/DDBJ databases">
        <title>Haloferula sargassicola NBRC 104335.</title>
        <authorList>
            <person name="Ichikawa N."/>
            <person name="Katano-Makiyama Y."/>
            <person name="Hidaka K."/>
        </authorList>
    </citation>
    <scope>NUCLEOTIDE SEQUENCE [LARGE SCALE GENOMIC DNA]</scope>
    <source>
        <strain evidence="3 4">NBRC 104335</strain>
    </source>
</reference>
<dbReference type="Proteomes" id="UP001476282">
    <property type="component" value="Unassembled WGS sequence"/>
</dbReference>
<name>A0ABP9UKP4_9BACT</name>
<feature type="domain" description="CARDB" evidence="2">
    <location>
        <begin position="744"/>
        <end position="829"/>
    </location>
</feature>
<dbReference type="EMBL" id="BAABRI010000002">
    <property type="protein sequence ID" value="GAA5481262.1"/>
    <property type="molecule type" value="Genomic_DNA"/>
</dbReference>
<feature type="signal peptide" evidence="1">
    <location>
        <begin position="1"/>
        <end position="27"/>
    </location>
</feature>
<accession>A0ABP9UKP4</accession>
<dbReference type="Pfam" id="PF07705">
    <property type="entry name" value="CARDB"/>
    <property type="match status" value="1"/>
</dbReference>
<feature type="chain" id="PRO_5045628764" description="CARDB domain-containing protein" evidence="1">
    <location>
        <begin position="28"/>
        <end position="1040"/>
    </location>
</feature>
<evidence type="ECO:0000313" key="4">
    <source>
        <dbReference type="Proteomes" id="UP001476282"/>
    </source>
</evidence>
<keyword evidence="1" id="KW-0732">Signal</keyword>
<dbReference type="InterPro" id="IPR013783">
    <property type="entry name" value="Ig-like_fold"/>
</dbReference>
<sequence length="1040" mass="111145">MITSSAPHGLPAIAALAAFCLASPGLAEFDLAEGGSTFHDIGGLTYGRGSGFDFLHHVKNVGDEEAPPAIVEYYLSLNTVVDAGDYFLGGVELEKIPLATEEPDGMEVIVDLEVPNDIPGGIYRLVWKIDAGEDAKESNVSNNWGIYQHDIEIIAPTLFNLADDSPDPGHDATTLSAGSTFYARSTVTNLGPQISSSFSVNWVLSDDTIIGDADDILLATISQSPLSPPIAGFNQPRVINRHLTIPSNTAPGSYRVGYQILAPGDYLQSNNSMLLPGTITLYNSTPGLVDLGPALLPFSGVSNEAPTNADPFEIFAFATNTGDTASGSYTIRYYASADNTLDTDKDTLLMTYAQPSLAPGEMDDLRRTVNASPLTPGTTYQIFIRITDGNDDFPTNNIWRVGEVTPVAGQDVELLGNWELLEENATSSSGYFHCYPDEVVRYRGSLRNNSASTARVTLSATWDHTHSSRSYVVSMGPSTDVRLYETAFSATDPVPPWNGIGSSQILIPPGETKFVDVGIPLGEHSGGLSNDYYRFPGGRIDPFGAVFGWATANENYNVTVKATVVSGTDIVPANNSTQLFAGLNKFIDYNLGMTQSNNTAFVSNVTRNPNGSVTVSVDADVYAFRYDPSGGRSPATSLRLYINDAPYGTAVPVPAMPSGETSEIFPVTLTETIPSSFTPGLYDLSVRLADGGEALWDDRRTVAGDYFLGTEATSDLTDGGSGFHDVPDTIPFWAAGPSGPLLGFRVTNTGTAVPQTSVVRVYLSADANLNPATDIAVGSGLIPTLAANGHVNLEIEIEAPSDTPTGEYHLGWILDADGDITEASESNNTVFLTGSTVFVGETGNLQAGSSIPHLPDDPWVAEPGGTMRILGSIANEGIAAGSHFDRVLIADDAAFSSNVIEVLQIERASGRPLNSDQLLALDVPMPIGLAPRTTPYFLGYQLDAGHQVDESDETDNLIVAGSFYVIDPAQFRVIDARKISGSIFHLRWNARPDRSYILQRSQSLAGGWTNYGIAIPGEYPSMSRSLSQSGERWFFRVVEE</sequence>
<keyword evidence="4" id="KW-1185">Reference proteome</keyword>
<evidence type="ECO:0000256" key="1">
    <source>
        <dbReference type="SAM" id="SignalP"/>
    </source>
</evidence>